<proteinExistence type="predicted"/>
<sequence>MVGDTGEPLSWGLKALAAQPSAQAGLVFLGEFSGAPNP</sequence>
<accession>A0A6J7VKT0</accession>
<protein>
    <submittedName>
        <fullName evidence="1">Uncharacterized protein</fullName>
    </submittedName>
</protein>
<gene>
    <name evidence="1" type="ORF">UFOVP143_13</name>
</gene>
<dbReference type="EMBL" id="LR798191">
    <property type="protein sequence ID" value="CAB5079536.1"/>
    <property type="molecule type" value="Genomic_DNA"/>
</dbReference>
<reference evidence="1" key="1">
    <citation type="submission" date="2020-05" db="EMBL/GenBank/DDBJ databases">
        <authorList>
            <person name="Chiriac C."/>
            <person name="Salcher M."/>
            <person name="Ghai R."/>
            <person name="Kavagutti S V."/>
        </authorList>
    </citation>
    <scope>NUCLEOTIDE SEQUENCE</scope>
</reference>
<name>A0A6J7VKT0_9CAUD</name>
<organism evidence="1">
    <name type="scientific">uncultured Caudovirales phage</name>
    <dbReference type="NCBI Taxonomy" id="2100421"/>
    <lineage>
        <taxon>Viruses</taxon>
        <taxon>Duplodnaviria</taxon>
        <taxon>Heunggongvirae</taxon>
        <taxon>Uroviricota</taxon>
        <taxon>Caudoviricetes</taxon>
        <taxon>Peduoviridae</taxon>
        <taxon>Maltschvirus</taxon>
        <taxon>Maltschvirus maltsch</taxon>
    </lineage>
</organism>
<evidence type="ECO:0000313" key="1">
    <source>
        <dbReference type="EMBL" id="CAB5079536.1"/>
    </source>
</evidence>